<dbReference type="Proteomes" id="UP000265715">
    <property type="component" value="Unassembled WGS sequence"/>
</dbReference>
<keyword evidence="3" id="KW-1185">Reference proteome</keyword>
<evidence type="ECO:0000313" key="3">
    <source>
        <dbReference type="Proteomes" id="UP000265715"/>
    </source>
</evidence>
<accession>A0A399ES11</accession>
<organism evidence="2 3">
    <name type="scientific">Calidithermus terrae</name>
    <dbReference type="NCBI Taxonomy" id="1408545"/>
    <lineage>
        <taxon>Bacteria</taxon>
        <taxon>Thermotogati</taxon>
        <taxon>Deinococcota</taxon>
        <taxon>Deinococci</taxon>
        <taxon>Thermales</taxon>
        <taxon>Thermaceae</taxon>
        <taxon>Calidithermus</taxon>
    </lineage>
</organism>
<evidence type="ECO:0000313" key="2">
    <source>
        <dbReference type="EMBL" id="RIH87447.1"/>
    </source>
</evidence>
<keyword evidence="1" id="KW-1133">Transmembrane helix</keyword>
<keyword evidence="1" id="KW-0472">Membrane</keyword>
<keyword evidence="1" id="KW-0812">Transmembrane</keyword>
<reference evidence="2 3" key="1">
    <citation type="submission" date="2018-08" db="EMBL/GenBank/DDBJ databases">
        <title>Meiothermus terrae DSM 26712 genome sequencing project.</title>
        <authorList>
            <person name="Da Costa M.S."/>
            <person name="Albuquerque L."/>
            <person name="Raposo P."/>
            <person name="Froufe H.J.C."/>
            <person name="Barroso C.S."/>
            <person name="Egas C."/>
        </authorList>
    </citation>
    <scope>NUCLEOTIDE SEQUENCE [LARGE SCALE GENOMIC DNA]</scope>
    <source>
        <strain evidence="2 3">DSM 26712</strain>
    </source>
</reference>
<feature type="transmembrane region" description="Helical" evidence="1">
    <location>
        <begin position="9"/>
        <end position="33"/>
    </location>
</feature>
<sequence length="109" mass="11567">MRPTLSSTLWLELLGGLLIVLGALVAWAALFVANHPPDPALSQNLLRVRIDLGGFVEGVASRLSFAGAVMAGTGAVLFFGAHLLIRTFRAVLGLATAFALGVWLWIRLT</sequence>
<evidence type="ECO:0000256" key="1">
    <source>
        <dbReference type="SAM" id="Phobius"/>
    </source>
</evidence>
<feature type="transmembrane region" description="Helical" evidence="1">
    <location>
        <begin position="63"/>
        <end position="81"/>
    </location>
</feature>
<gene>
    <name evidence="2" type="ORF">Mterra_01199</name>
</gene>
<name>A0A399ES11_9DEIN</name>
<dbReference type="EMBL" id="QXDL01000035">
    <property type="protein sequence ID" value="RIH87447.1"/>
    <property type="molecule type" value="Genomic_DNA"/>
</dbReference>
<feature type="transmembrane region" description="Helical" evidence="1">
    <location>
        <begin position="88"/>
        <end position="106"/>
    </location>
</feature>
<proteinExistence type="predicted"/>
<comment type="caution">
    <text evidence="2">The sequence shown here is derived from an EMBL/GenBank/DDBJ whole genome shotgun (WGS) entry which is preliminary data.</text>
</comment>
<dbReference type="RefSeq" id="WP_119314369.1">
    <property type="nucleotide sequence ID" value="NZ_QXDL01000035.1"/>
</dbReference>
<protein>
    <submittedName>
        <fullName evidence="2">Uncharacterized protein</fullName>
    </submittedName>
</protein>
<dbReference type="AlphaFoldDB" id="A0A399ES11"/>
<dbReference type="OrthoDB" id="27591at2"/>